<feature type="active site" evidence="6">
    <location>
        <position position="350"/>
    </location>
</feature>
<dbReference type="EMBL" id="ML004444">
    <property type="protein sequence ID" value="RKP31228.1"/>
    <property type="molecule type" value="Genomic_DNA"/>
</dbReference>
<feature type="active site" evidence="6">
    <location>
        <position position="176"/>
    </location>
</feature>
<dbReference type="AlphaFoldDB" id="A0A4P9ZEJ4"/>
<dbReference type="InterPro" id="IPR051297">
    <property type="entry name" value="PalB/RIM13"/>
</dbReference>
<dbReference type="SMART" id="SM00230">
    <property type="entry name" value="CysPc"/>
    <property type="match status" value="1"/>
</dbReference>
<dbReference type="PROSITE" id="PS50203">
    <property type="entry name" value="CALPAIN_CAT"/>
    <property type="match status" value="1"/>
</dbReference>
<dbReference type="PANTHER" id="PTHR46143:SF1">
    <property type="entry name" value="CALPAIN-7"/>
    <property type="match status" value="1"/>
</dbReference>
<keyword evidence="9" id="KW-1185">Reference proteome</keyword>
<organism evidence="8 9">
    <name type="scientific">Metschnikowia bicuspidata</name>
    <dbReference type="NCBI Taxonomy" id="27322"/>
    <lineage>
        <taxon>Eukaryota</taxon>
        <taxon>Fungi</taxon>
        <taxon>Dikarya</taxon>
        <taxon>Ascomycota</taxon>
        <taxon>Saccharomycotina</taxon>
        <taxon>Pichiomycetes</taxon>
        <taxon>Metschnikowiaceae</taxon>
        <taxon>Metschnikowia</taxon>
    </lineage>
</organism>
<dbReference type="PANTHER" id="PTHR46143">
    <property type="entry name" value="CALPAIN-7"/>
    <property type="match status" value="1"/>
</dbReference>
<keyword evidence="4 6" id="KW-0788">Thiol protease</keyword>
<gene>
    <name evidence="8" type="ORF">METBISCDRAFT_14512</name>
</gene>
<sequence>MEAKDLIAQCCWNLQKSHLFVAKNDLARAKKHCLAASTAINGALQNKTNFSAPTITEVAQFTLKFHKRLLDKGLAALLAQEKLQWLASTNCGRDWYPILNFGNIDSTGLASLELVDDKSLRLPKLSSDFAVEFTETLASLSIERQISALKLDLLSKSIKPGTLALSDLYQDLLTNCSFVLSLLSIAELGMELDLRSLVTFHGNSRAKVQLFFNGSSREISITTRLPFVLPPHESRSLHVRSLSFEALTWPAILEKAFLIALGEDYTFSGSNMAQDTYSLIGWIPEIRKTSNCTLEEIAESWSLKEKGLVALGLGTGPMSDKLALQLEVVPEHDYVFSHFDEKEKILLLRNPWTAEKLTQNSMQQNLRVDLSLLGQFSYLYLNWNPASFQTCRATFPCVPLDWPEIYLADKPQYFFTNNTDKPQEVIVLVEKYFRTSGDMCVSVWEGTKNLIYSIREYPLVEGGLFHGLRLRSMKFIAKPLESYVISVSSHDAKGTIYSLDIFHNMDNFMLSKVKAVLPKKTDALSGRWYGPSRGGSWANETCINNPQYDLKVATPFSLAIVIATKSPNVEVAVHLFHCEASQVGRKLKTFERSKLFTNVNYSKLICILKLNDLEPGNYRIVVSALDCKENEEYQIVLSHDAEEQVELKKVPASLGTFEQKHCFEWNGKNRTKYLVRSEYSRTKMTIQMLAGSELQTLGAYIPAVRASLFDFKTGKPVKLTTEWNNSLYGVFLDCELAEKDRDYVLLIERFEPGDGTCRIHVGSNSRVKMKELQA</sequence>
<dbReference type="SUPFAM" id="SSF54001">
    <property type="entry name" value="Cysteine proteinases"/>
    <property type="match status" value="1"/>
</dbReference>
<evidence type="ECO:0000313" key="8">
    <source>
        <dbReference type="EMBL" id="RKP31228.1"/>
    </source>
</evidence>
<evidence type="ECO:0000256" key="5">
    <source>
        <dbReference type="ARBA" id="ARBA00042255"/>
    </source>
</evidence>
<dbReference type="SUPFAM" id="SSF49758">
    <property type="entry name" value="Calpain large subunit, middle domain (domain III)"/>
    <property type="match status" value="1"/>
</dbReference>
<dbReference type="InterPro" id="IPR001300">
    <property type="entry name" value="Peptidase_C2_calpain_cat"/>
</dbReference>
<feature type="active site" evidence="6">
    <location>
        <position position="332"/>
    </location>
</feature>
<evidence type="ECO:0000313" key="9">
    <source>
        <dbReference type="Proteomes" id="UP000268321"/>
    </source>
</evidence>
<keyword evidence="2 6" id="KW-0645">Protease</keyword>
<feature type="domain" description="Calpain catalytic" evidence="7">
    <location>
        <begin position="166"/>
        <end position="352"/>
    </location>
</feature>
<dbReference type="Proteomes" id="UP000268321">
    <property type="component" value="Unassembled WGS sequence"/>
</dbReference>
<dbReference type="GO" id="GO:0006508">
    <property type="term" value="P:proteolysis"/>
    <property type="evidence" value="ECO:0007669"/>
    <property type="project" value="UniProtKB-KW"/>
</dbReference>
<proteinExistence type="inferred from homology"/>
<dbReference type="Gene3D" id="2.60.120.380">
    <property type="match status" value="1"/>
</dbReference>
<evidence type="ECO:0000259" key="7">
    <source>
        <dbReference type="PROSITE" id="PS50203"/>
    </source>
</evidence>
<reference evidence="9" key="1">
    <citation type="journal article" date="2018" name="Nat. Microbiol.">
        <title>Leveraging single-cell genomics to expand the fungal tree of life.</title>
        <authorList>
            <person name="Ahrendt S.R."/>
            <person name="Quandt C.A."/>
            <person name="Ciobanu D."/>
            <person name="Clum A."/>
            <person name="Salamov A."/>
            <person name="Andreopoulos B."/>
            <person name="Cheng J.F."/>
            <person name="Woyke T."/>
            <person name="Pelin A."/>
            <person name="Henrissat B."/>
            <person name="Reynolds N.K."/>
            <person name="Benny G.L."/>
            <person name="Smith M.E."/>
            <person name="James T.Y."/>
            <person name="Grigoriev I.V."/>
        </authorList>
    </citation>
    <scope>NUCLEOTIDE SEQUENCE [LARGE SCALE GENOMIC DNA]</scope>
    <source>
        <strain evidence="9">Baker2002</strain>
    </source>
</reference>
<evidence type="ECO:0000256" key="3">
    <source>
        <dbReference type="ARBA" id="ARBA00022801"/>
    </source>
</evidence>
<name>A0A4P9ZEJ4_9ASCO</name>
<comment type="similarity">
    <text evidence="1">Belongs to the peptidase C2 family. PalB/RIM13 subfamily.</text>
</comment>
<evidence type="ECO:0000256" key="1">
    <source>
        <dbReference type="ARBA" id="ARBA00010193"/>
    </source>
</evidence>
<protein>
    <recommendedName>
        <fullName evidence="5">Cysteine protease RIM13</fullName>
    </recommendedName>
</protein>
<dbReference type="InterPro" id="IPR038765">
    <property type="entry name" value="Papain-like_cys_pep_sf"/>
</dbReference>
<evidence type="ECO:0000256" key="2">
    <source>
        <dbReference type="ARBA" id="ARBA00022670"/>
    </source>
</evidence>
<evidence type="ECO:0000256" key="6">
    <source>
        <dbReference type="PROSITE-ProRule" id="PRU00239"/>
    </source>
</evidence>
<dbReference type="GO" id="GO:0004198">
    <property type="term" value="F:calcium-dependent cysteine-type endopeptidase activity"/>
    <property type="evidence" value="ECO:0007669"/>
    <property type="project" value="InterPro"/>
</dbReference>
<accession>A0A4P9ZEJ4</accession>
<dbReference type="InterPro" id="IPR036213">
    <property type="entry name" value="Calpain_III_sf"/>
</dbReference>
<dbReference type="OrthoDB" id="167576at2759"/>
<evidence type="ECO:0000256" key="4">
    <source>
        <dbReference type="ARBA" id="ARBA00022807"/>
    </source>
</evidence>
<keyword evidence="3 6" id="KW-0378">Hydrolase</keyword>